<evidence type="ECO:0000256" key="5">
    <source>
        <dbReference type="ARBA" id="ARBA00023268"/>
    </source>
</evidence>
<evidence type="ECO:0000313" key="9">
    <source>
        <dbReference type="Proteomes" id="UP000515124"/>
    </source>
</evidence>
<dbReference type="RefSeq" id="XP_021800761.1">
    <property type="nucleotide sequence ID" value="XM_021945069.1"/>
</dbReference>
<dbReference type="InterPro" id="IPR043502">
    <property type="entry name" value="DNA/RNA_pol_sf"/>
</dbReference>
<dbReference type="CDD" id="cd00303">
    <property type="entry name" value="retropepsin_like"/>
    <property type="match status" value="1"/>
</dbReference>
<dbReference type="KEGG" id="pavi:110745017"/>
<feature type="domain" description="Reverse transcriptase/retrotransposon-derived protein RNase H-like" evidence="8">
    <location>
        <begin position="716"/>
        <end position="813"/>
    </location>
</feature>
<dbReference type="InterPro" id="IPR050951">
    <property type="entry name" value="Retrovirus_Pol_polyprotein"/>
</dbReference>
<organism evidence="9 10">
    <name type="scientific">Prunus avium</name>
    <name type="common">Cherry</name>
    <name type="synonym">Cerasus avium</name>
    <dbReference type="NCBI Taxonomy" id="42229"/>
    <lineage>
        <taxon>Eukaryota</taxon>
        <taxon>Viridiplantae</taxon>
        <taxon>Streptophyta</taxon>
        <taxon>Embryophyta</taxon>
        <taxon>Tracheophyta</taxon>
        <taxon>Spermatophyta</taxon>
        <taxon>Magnoliopsida</taxon>
        <taxon>eudicotyledons</taxon>
        <taxon>Gunneridae</taxon>
        <taxon>Pentapetalae</taxon>
        <taxon>rosids</taxon>
        <taxon>fabids</taxon>
        <taxon>Rosales</taxon>
        <taxon>Rosaceae</taxon>
        <taxon>Amygdaloideae</taxon>
        <taxon>Amygdaleae</taxon>
        <taxon>Prunus</taxon>
    </lineage>
</organism>
<evidence type="ECO:0000259" key="7">
    <source>
        <dbReference type="Pfam" id="PF00078"/>
    </source>
</evidence>
<dbReference type="CDD" id="cd01647">
    <property type="entry name" value="RT_LTR"/>
    <property type="match status" value="1"/>
</dbReference>
<dbReference type="SUPFAM" id="SSF56672">
    <property type="entry name" value="DNA/RNA polymerases"/>
    <property type="match status" value="1"/>
</dbReference>
<feature type="non-terminal residue" evidence="10">
    <location>
        <position position="864"/>
    </location>
</feature>
<dbReference type="AlphaFoldDB" id="A0A6P5RIW6"/>
<evidence type="ECO:0000256" key="1">
    <source>
        <dbReference type="ARBA" id="ARBA00022679"/>
    </source>
</evidence>
<dbReference type="Pfam" id="PF17919">
    <property type="entry name" value="RT_RNaseH_2"/>
    <property type="match status" value="1"/>
</dbReference>
<dbReference type="GeneID" id="110745017"/>
<evidence type="ECO:0000313" key="10">
    <source>
        <dbReference type="RefSeq" id="XP_021800761.1"/>
    </source>
</evidence>
<gene>
    <name evidence="10" type="primary">LOC110745017</name>
</gene>
<keyword evidence="5" id="KW-0511">Multifunctional enzyme</keyword>
<dbReference type="Gene3D" id="2.40.70.10">
    <property type="entry name" value="Acid Proteases"/>
    <property type="match status" value="1"/>
</dbReference>
<evidence type="ECO:0000256" key="3">
    <source>
        <dbReference type="ARBA" id="ARBA00022722"/>
    </source>
</evidence>
<keyword evidence="4" id="KW-0378">Hydrolase</keyword>
<dbReference type="GO" id="GO:0004519">
    <property type="term" value="F:endonuclease activity"/>
    <property type="evidence" value="ECO:0007669"/>
    <property type="project" value="UniProtKB-KW"/>
</dbReference>
<feature type="domain" description="Reverse transcriptase" evidence="7">
    <location>
        <begin position="497"/>
        <end position="652"/>
    </location>
</feature>
<keyword evidence="1" id="KW-0808">Transferase</keyword>
<dbReference type="PANTHER" id="PTHR37984">
    <property type="entry name" value="PROTEIN CBG26694"/>
    <property type="match status" value="1"/>
</dbReference>
<protein>
    <submittedName>
        <fullName evidence="10">Uncharacterized protein LOC110745017</fullName>
    </submittedName>
</protein>
<keyword evidence="3" id="KW-0540">Nuclease</keyword>
<evidence type="ECO:0000256" key="4">
    <source>
        <dbReference type="ARBA" id="ARBA00022759"/>
    </source>
</evidence>
<feature type="compositionally biased region" description="Basic and acidic residues" evidence="6">
    <location>
        <begin position="82"/>
        <end position="92"/>
    </location>
</feature>
<dbReference type="FunFam" id="3.10.20.370:FF:000001">
    <property type="entry name" value="Retrovirus-related Pol polyprotein from transposon 17.6-like protein"/>
    <property type="match status" value="1"/>
</dbReference>
<feature type="region of interest" description="Disordered" evidence="6">
    <location>
        <begin position="1"/>
        <end position="27"/>
    </location>
</feature>
<dbReference type="CDD" id="cd09274">
    <property type="entry name" value="RNase_HI_RT_Ty3"/>
    <property type="match status" value="1"/>
</dbReference>
<dbReference type="FunFam" id="3.30.70.270:FF:000020">
    <property type="entry name" value="Transposon Tf2-6 polyprotein-like Protein"/>
    <property type="match status" value="1"/>
</dbReference>
<keyword evidence="9" id="KW-1185">Reference proteome</keyword>
<dbReference type="GO" id="GO:0016779">
    <property type="term" value="F:nucleotidyltransferase activity"/>
    <property type="evidence" value="ECO:0007669"/>
    <property type="project" value="UniProtKB-KW"/>
</dbReference>
<dbReference type="Proteomes" id="UP000515124">
    <property type="component" value="Unplaced"/>
</dbReference>
<dbReference type="PANTHER" id="PTHR37984:SF5">
    <property type="entry name" value="PROTEIN NYNRIN-LIKE"/>
    <property type="match status" value="1"/>
</dbReference>
<dbReference type="InterPro" id="IPR021109">
    <property type="entry name" value="Peptidase_aspartic_dom_sf"/>
</dbReference>
<dbReference type="Gene3D" id="3.10.10.10">
    <property type="entry name" value="HIV Type 1 Reverse Transcriptase, subunit A, domain 1"/>
    <property type="match status" value="1"/>
</dbReference>
<dbReference type="InterPro" id="IPR041577">
    <property type="entry name" value="RT_RNaseH_2"/>
</dbReference>
<dbReference type="Pfam" id="PF00078">
    <property type="entry name" value="RVT_1"/>
    <property type="match status" value="1"/>
</dbReference>
<dbReference type="InterPro" id="IPR043128">
    <property type="entry name" value="Rev_trsase/Diguanyl_cyclase"/>
</dbReference>
<name>A0A6P5RIW6_PRUAV</name>
<evidence type="ECO:0000256" key="2">
    <source>
        <dbReference type="ARBA" id="ARBA00022695"/>
    </source>
</evidence>
<accession>A0A6P5RIW6</accession>
<sequence>MSQLASLMGQQHQPGRLPSQTVVNPNTEQMNVVTLRSGKEVFEQSRMQKRIRKDTNEQGELQTKNFEQKESSTETEQSPKATELKNKNSDKVRTEVQNSFNSCVPVPFPRRFMKSKKEQTDKEILDTFRKVQVNLPLLDAIKQVPKYAKFLKELCTNKRRFNDQETVALNEEVSAILQRKLPPKLKDAGSFTIPCVVGGKEFGRALCDLGASINLMPYSVYESLNLGELKETKVVIQLADRSNRYPKGLLEDVLVQVNELIFPADFFVLEMEHDPMPTALPLILGRPFLRTARTKIDVYDGTLTMEIDGESDCFNKGVGQDNLEKVLVHSITHGKLNYSEHIEEELIQIVAALESLPPIRGKSSSYFISLPTSNEKTLPSVIQAPKLELKPIPEHLKYAFLGEDETLPVIISSRLTAEEGEKLIRVLKDHKIAIAWSIADIKGISPATCMHRILLEEGAKPTREAQRRLNPLMMEVRSGVTVVQNEANELVPTRVQNSWRVCIDYRKINSVTRKDHFPVPFIDQMLERLAGHTHYCFLDGYSGYNQIAVAPEDQEKMTFTCPFGTFAYRRMPFGLCNAPATFQRCMVSIFSDMIEKIIEVFMDDFSVYGDSFDTCLHNLSLVLKRCQETNLVLNWEKCHFMVSHGLVLGHIISEKGIEVDKSKVELVSSLPLPTTVREVRSFLGHAAFYRRFIKDFSRISRPLCSLLQKDATFDMNEECVVAFNKLKELLSTAPVIMPPDWSLPFELMCDASDYAVGAVLGQRVNKVPHVIYYASRTLNDAQLNYSTTEKELLAVVFALEKFRSYLIGTKIIVFSDHAALKYLMEGVTFAIEHLKRCLESTMSHIRCLHLIIRKQVVKQKYQTE</sequence>
<evidence type="ECO:0000259" key="8">
    <source>
        <dbReference type="Pfam" id="PF17919"/>
    </source>
</evidence>
<evidence type="ECO:0000256" key="6">
    <source>
        <dbReference type="SAM" id="MobiDB-lite"/>
    </source>
</evidence>
<keyword evidence="2" id="KW-0548">Nucleotidyltransferase</keyword>
<feature type="region of interest" description="Disordered" evidence="6">
    <location>
        <begin position="39"/>
        <end position="92"/>
    </location>
</feature>
<dbReference type="InterPro" id="IPR000477">
    <property type="entry name" value="RT_dom"/>
</dbReference>
<keyword evidence="4" id="KW-0255">Endonuclease</keyword>
<reference evidence="10" key="1">
    <citation type="submission" date="2025-08" db="UniProtKB">
        <authorList>
            <consortium name="RefSeq"/>
        </authorList>
    </citation>
    <scope>IDENTIFICATION</scope>
</reference>
<proteinExistence type="predicted"/>
<dbReference type="Gene3D" id="3.30.70.270">
    <property type="match status" value="2"/>
</dbReference>